<keyword evidence="3 6" id="KW-0812">Transmembrane</keyword>
<keyword evidence="2" id="KW-1003">Cell membrane</keyword>
<evidence type="ECO:0000256" key="3">
    <source>
        <dbReference type="ARBA" id="ARBA00022692"/>
    </source>
</evidence>
<sequence>MENIFSSNKSLIILKKELKHIFLSPIAYIFSAIFLVVSGIYFFSRFFIISQNDMRDYFLLLPVILSLIVPPITMGLFSSEFSSGSYELIITQSVSTLEIIIGKFLSAVIFMLFALLPTLLYPITLLFLGRLDLGPVICGYIGSVFLISALCSIGIFASSITKNQIIALMVGLAVTVFFNIFLKLLALLFPSLSNVMEFISGDYHFNSISRGVLDLRDIIYFLSITTIFLYLSNIVLQNRK</sequence>
<dbReference type="EMBL" id="SAXT01000001">
    <property type="protein sequence ID" value="TXJ13670.1"/>
    <property type="molecule type" value="Genomic_DNA"/>
</dbReference>
<reference evidence="7 8" key="1">
    <citation type="journal article" date="1992" name="Lakartidningen">
        <title>[Penicillin V and not amoxicillin is the first choice preparation in acute otitis].</title>
        <authorList>
            <person name="Kamme C."/>
            <person name="Lundgren K."/>
            <person name="Prellner K."/>
        </authorList>
    </citation>
    <scope>NUCLEOTIDE SEQUENCE [LARGE SCALE GENOMIC DNA]</scope>
    <source>
        <strain evidence="7 8">W1</strain>
    </source>
</reference>
<dbReference type="RefSeq" id="WP_147757795.1">
    <property type="nucleotide sequence ID" value="NZ_SAXT01000001.1"/>
</dbReference>
<evidence type="ECO:0000256" key="1">
    <source>
        <dbReference type="ARBA" id="ARBA00004651"/>
    </source>
</evidence>
<feature type="transmembrane region" description="Helical" evidence="6">
    <location>
        <begin position="21"/>
        <end position="42"/>
    </location>
</feature>
<comment type="subcellular location">
    <subcellularLocation>
        <location evidence="1">Cell membrane</location>
        <topology evidence="1">Multi-pass membrane protein</topology>
    </subcellularLocation>
</comment>
<feature type="transmembrane region" description="Helical" evidence="6">
    <location>
        <begin position="57"/>
        <end position="78"/>
    </location>
</feature>
<organism evidence="7 8">
    <name type="scientific">Brachyspira aalborgi</name>
    <dbReference type="NCBI Taxonomy" id="29522"/>
    <lineage>
        <taxon>Bacteria</taxon>
        <taxon>Pseudomonadati</taxon>
        <taxon>Spirochaetota</taxon>
        <taxon>Spirochaetia</taxon>
        <taxon>Brachyspirales</taxon>
        <taxon>Brachyspiraceae</taxon>
        <taxon>Brachyspira</taxon>
    </lineage>
</organism>
<dbReference type="AlphaFoldDB" id="A0A5C8CK70"/>
<evidence type="ECO:0000313" key="7">
    <source>
        <dbReference type="EMBL" id="TXJ13670.1"/>
    </source>
</evidence>
<name>A0A5C8CK70_9SPIR</name>
<dbReference type="Pfam" id="PF12679">
    <property type="entry name" value="ABC2_membrane_2"/>
    <property type="match status" value="1"/>
</dbReference>
<accession>A0A5C8CK70</accession>
<feature type="transmembrane region" description="Helical" evidence="6">
    <location>
        <begin position="133"/>
        <end position="158"/>
    </location>
</feature>
<evidence type="ECO:0000313" key="8">
    <source>
        <dbReference type="Proteomes" id="UP000325116"/>
    </source>
</evidence>
<evidence type="ECO:0000256" key="5">
    <source>
        <dbReference type="ARBA" id="ARBA00023136"/>
    </source>
</evidence>
<dbReference type="GO" id="GO:0005886">
    <property type="term" value="C:plasma membrane"/>
    <property type="evidence" value="ECO:0007669"/>
    <property type="project" value="UniProtKB-SubCell"/>
</dbReference>
<keyword evidence="4 6" id="KW-1133">Transmembrane helix</keyword>
<dbReference type="PANTHER" id="PTHR30294:SF29">
    <property type="entry name" value="MULTIDRUG ABC TRANSPORTER PERMEASE YBHS-RELATED"/>
    <property type="match status" value="1"/>
</dbReference>
<dbReference type="Proteomes" id="UP000325116">
    <property type="component" value="Unassembled WGS sequence"/>
</dbReference>
<gene>
    <name evidence="7" type="ORF">EPJ80_02730</name>
</gene>
<comment type="caution">
    <text evidence="7">The sequence shown here is derived from an EMBL/GenBank/DDBJ whole genome shotgun (WGS) entry which is preliminary data.</text>
</comment>
<feature type="transmembrane region" description="Helical" evidence="6">
    <location>
        <begin position="165"/>
        <end position="189"/>
    </location>
</feature>
<evidence type="ECO:0000256" key="2">
    <source>
        <dbReference type="ARBA" id="ARBA00022475"/>
    </source>
</evidence>
<feature type="transmembrane region" description="Helical" evidence="6">
    <location>
        <begin position="218"/>
        <end position="236"/>
    </location>
</feature>
<evidence type="ECO:0000256" key="4">
    <source>
        <dbReference type="ARBA" id="ARBA00022989"/>
    </source>
</evidence>
<feature type="transmembrane region" description="Helical" evidence="6">
    <location>
        <begin position="99"/>
        <end position="121"/>
    </location>
</feature>
<protein>
    <submittedName>
        <fullName evidence="7">ABC transporter</fullName>
    </submittedName>
</protein>
<dbReference type="GO" id="GO:0140359">
    <property type="term" value="F:ABC-type transporter activity"/>
    <property type="evidence" value="ECO:0007669"/>
    <property type="project" value="InterPro"/>
</dbReference>
<evidence type="ECO:0000256" key="6">
    <source>
        <dbReference type="SAM" id="Phobius"/>
    </source>
</evidence>
<dbReference type="PANTHER" id="PTHR30294">
    <property type="entry name" value="MEMBRANE COMPONENT OF ABC TRANSPORTER YHHJ-RELATED"/>
    <property type="match status" value="1"/>
</dbReference>
<keyword evidence="5 6" id="KW-0472">Membrane</keyword>
<dbReference type="InterPro" id="IPR051449">
    <property type="entry name" value="ABC-2_transporter_component"/>
</dbReference>
<proteinExistence type="predicted"/>